<name>A0AAN6X8L9_9PEZI</name>
<evidence type="ECO:0008006" key="4">
    <source>
        <dbReference type="Google" id="ProtNLM"/>
    </source>
</evidence>
<organism evidence="2 3">
    <name type="scientific">Triangularia verruculosa</name>
    <dbReference type="NCBI Taxonomy" id="2587418"/>
    <lineage>
        <taxon>Eukaryota</taxon>
        <taxon>Fungi</taxon>
        <taxon>Dikarya</taxon>
        <taxon>Ascomycota</taxon>
        <taxon>Pezizomycotina</taxon>
        <taxon>Sordariomycetes</taxon>
        <taxon>Sordariomycetidae</taxon>
        <taxon>Sordariales</taxon>
        <taxon>Podosporaceae</taxon>
        <taxon>Triangularia</taxon>
    </lineage>
</organism>
<dbReference type="Proteomes" id="UP001303160">
    <property type="component" value="Unassembled WGS sequence"/>
</dbReference>
<gene>
    <name evidence="2" type="ORF">QBC40DRAFT_301174</name>
</gene>
<evidence type="ECO:0000313" key="3">
    <source>
        <dbReference type="Proteomes" id="UP001303160"/>
    </source>
</evidence>
<dbReference type="AlphaFoldDB" id="A0AAN6X8L9"/>
<comment type="caution">
    <text evidence="2">The sequence shown here is derived from an EMBL/GenBank/DDBJ whole genome shotgun (WGS) entry which is preliminary data.</text>
</comment>
<dbReference type="EMBL" id="MU864012">
    <property type="protein sequence ID" value="KAK4195493.1"/>
    <property type="molecule type" value="Genomic_DNA"/>
</dbReference>
<keyword evidence="3" id="KW-1185">Reference proteome</keyword>
<dbReference type="InterPro" id="IPR036770">
    <property type="entry name" value="Ankyrin_rpt-contain_sf"/>
</dbReference>
<accession>A0AAN6X8L9</accession>
<reference evidence="2" key="1">
    <citation type="journal article" date="2023" name="Mol. Phylogenet. Evol.">
        <title>Genome-scale phylogeny and comparative genomics of the fungal order Sordariales.</title>
        <authorList>
            <person name="Hensen N."/>
            <person name="Bonometti L."/>
            <person name="Westerberg I."/>
            <person name="Brannstrom I.O."/>
            <person name="Guillou S."/>
            <person name="Cros-Aarteil S."/>
            <person name="Calhoun S."/>
            <person name="Haridas S."/>
            <person name="Kuo A."/>
            <person name="Mondo S."/>
            <person name="Pangilinan J."/>
            <person name="Riley R."/>
            <person name="LaButti K."/>
            <person name="Andreopoulos B."/>
            <person name="Lipzen A."/>
            <person name="Chen C."/>
            <person name="Yan M."/>
            <person name="Daum C."/>
            <person name="Ng V."/>
            <person name="Clum A."/>
            <person name="Steindorff A."/>
            <person name="Ohm R.A."/>
            <person name="Martin F."/>
            <person name="Silar P."/>
            <person name="Natvig D.O."/>
            <person name="Lalanne C."/>
            <person name="Gautier V."/>
            <person name="Ament-Velasquez S.L."/>
            <person name="Kruys A."/>
            <person name="Hutchinson M.I."/>
            <person name="Powell A.J."/>
            <person name="Barry K."/>
            <person name="Miller A.N."/>
            <person name="Grigoriev I.V."/>
            <person name="Debuchy R."/>
            <person name="Gladieux P."/>
            <person name="Hiltunen Thoren M."/>
            <person name="Johannesson H."/>
        </authorList>
    </citation>
    <scope>NUCLEOTIDE SEQUENCE</scope>
    <source>
        <strain evidence="2">CBS 315.58</strain>
    </source>
</reference>
<reference evidence="2" key="2">
    <citation type="submission" date="2023-05" db="EMBL/GenBank/DDBJ databases">
        <authorList>
            <consortium name="Lawrence Berkeley National Laboratory"/>
            <person name="Steindorff A."/>
            <person name="Hensen N."/>
            <person name="Bonometti L."/>
            <person name="Westerberg I."/>
            <person name="Brannstrom I.O."/>
            <person name="Guillou S."/>
            <person name="Cros-Aarteil S."/>
            <person name="Calhoun S."/>
            <person name="Haridas S."/>
            <person name="Kuo A."/>
            <person name="Mondo S."/>
            <person name="Pangilinan J."/>
            <person name="Riley R."/>
            <person name="Labutti K."/>
            <person name="Andreopoulos B."/>
            <person name="Lipzen A."/>
            <person name="Chen C."/>
            <person name="Yanf M."/>
            <person name="Daum C."/>
            <person name="Ng V."/>
            <person name="Clum A."/>
            <person name="Ohm R."/>
            <person name="Martin F."/>
            <person name="Silar P."/>
            <person name="Natvig D."/>
            <person name="Lalanne C."/>
            <person name="Gautier V."/>
            <person name="Ament-Velasquez S.L."/>
            <person name="Kruys A."/>
            <person name="Hutchinson M.I."/>
            <person name="Powell A.J."/>
            <person name="Barry K."/>
            <person name="Miller A.N."/>
            <person name="Grigoriev I.V."/>
            <person name="Debuchy R."/>
            <person name="Gladieux P."/>
            <person name="Thoren M.H."/>
            <person name="Johannesson H."/>
        </authorList>
    </citation>
    <scope>NUCLEOTIDE SEQUENCE</scope>
    <source>
        <strain evidence="2">CBS 315.58</strain>
    </source>
</reference>
<evidence type="ECO:0000256" key="1">
    <source>
        <dbReference type="SAM" id="MobiDB-lite"/>
    </source>
</evidence>
<protein>
    <recommendedName>
        <fullName evidence="4">Ankyrin repeat protein</fullName>
    </recommendedName>
</protein>
<proteinExistence type="predicted"/>
<evidence type="ECO:0000313" key="2">
    <source>
        <dbReference type="EMBL" id="KAK4195493.1"/>
    </source>
</evidence>
<sequence>MTARSGYDQHDSDSSDQYKDDSEEEKEDAVPGLVSRILDSISKGKNARDYREEWEHLAKIPSRAGEKNNALHCIAKSTKKRLLDEPATGLADMVEYLVRHDNNLLARPNRYGYTALYIAIESRKGKLVKSMCRYHHKIDTVLRIANNHDNSYNNIGIWTWTISISVLRPEHSPLQPK</sequence>
<dbReference type="Gene3D" id="1.25.40.20">
    <property type="entry name" value="Ankyrin repeat-containing domain"/>
    <property type="match status" value="1"/>
</dbReference>
<feature type="region of interest" description="Disordered" evidence="1">
    <location>
        <begin position="1"/>
        <end position="31"/>
    </location>
</feature>
<feature type="compositionally biased region" description="Basic and acidic residues" evidence="1">
    <location>
        <begin position="7"/>
        <end position="20"/>
    </location>
</feature>
<dbReference type="SUPFAM" id="SSF48403">
    <property type="entry name" value="Ankyrin repeat"/>
    <property type="match status" value="1"/>
</dbReference>